<protein>
    <recommendedName>
        <fullName evidence="7">NACHT domain-containing protein</fullName>
    </recommendedName>
</protein>
<keyword evidence="6" id="KW-1185">Reference proteome</keyword>
<gene>
    <name evidence="5" type="ORF">QBC34DRAFT_461750</name>
</gene>
<feature type="signal peptide" evidence="2">
    <location>
        <begin position="1"/>
        <end position="18"/>
    </location>
</feature>
<feature type="chain" id="PRO_5043687250" description="NACHT domain-containing protein" evidence="2">
    <location>
        <begin position="19"/>
        <end position="985"/>
    </location>
</feature>
<evidence type="ECO:0000313" key="5">
    <source>
        <dbReference type="EMBL" id="KAK4450306.1"/>
    </source>
</evidence>
<comment type="caution">
    <text evidence="5">The sequence shown here is derived from an EMBL/GenBank/DDBJ whole genome shotgun (WGS) entry which is preliminary data.</text>
</comment>
<evidence type="ECO:0000259" key="3">
    <source>
        <dbReference type="Pfam" id="PF24883"/>
    </source>
</evidence>
<keyword evidence="1" id="KW-0677">Repeat</keyword>
<evidence type="ECO:0000256" key="1">
    <source>
        <dbReference type="ARBA" id="ARBA00022737"/>
    </source>
</evidence>
<dbReference type="Gene3D" id="3.40.50.300">
    <property type="entry name" value="P-loop containing nucleotide triphosphate hydrolases"/>
    <property type="match status" value="1"/>
</dbReference>
<proteinExistence type="predicted"/>
<dbReference type="InterPro" id="IPR056693">
    <property type="entry name" value="DUF7791"/>
</dbReference>
<accession>A0AAV9GUN2</accession>
<evidence type="ECO:0008006" key="7">
    <source>
        <dbReference type="Google" id="ProtNLM"/>
    </source>
</evidence>
<dbReference type="SUPFAM" id="SSF52540">
    <property type="entry name" value="P-loop containing nucleoside triphosphate hydrolases"/>
    <property type="match status" value="1"/>
</dbReference>
<keyword evidence="2" id="KW-0732">Signal</keyword>
<dbReference type="PANTHER" id="PTHR10039">
    <property type="entry name" value="AMELOGENIN"/>
    <property type="match status" value="1"/>
</dbReference>
<organism evidence="5 6">
    <name type="scientific">Podospora aff. communis PSN243</name>
    <dbReference type="NCBI Taxonomy" id="3040156"/>
    <lineage>
        <taxon>Eukaryota</taxon>
        <taxon>Fungi</taxon>
        <taxon>Dikarya</taxon>
        <taxon>Ascomycota</taxon>
        <taxon>Pezizomycotina</taxon>
        <taxon>Sordariomycetes</taxon>
        <taxon>Sordariomycetidae</taxon>
        <taxon>Sordariales</taxon>
        <taxon>Podosporaceae</taxon>
        <taxon>Podospora</taxon>
    </lineage>
</organism>
<reference evidence="5" key="2">
    <citation type="submission" date="2023-05" db="EMBL/GenBank/DDBJ databases">
        <authorList>
            <consortium name="Lawrence Berkeley National Laboratory"/>
            <person name="Steindorff A."/>
            <person name="Hensen N."/>
            <person name="Bonometti L."/>
            <person name="Westerberg I."/>
            <person name="Brannstrom I.O."/>
            <person name="Guillou S."/>
            <person name="Cros-Aarteil S."/>
            <person name="Calhoun S."/>
            <person name="Haridas S."/>
            <person name="Kuo A."/>
            <person name="Mondo S."/>
            <person name="Pangilinan J."/>
            <person name="Riley R."/>
            <person name="Labutti K."/>
            <person name="Andreopoulos B."/>
            <person name="Lipzen A."/>
            <person name="Chen C."/>
            <person name="Yanf M."/>
            <person name="Daum C."/>
            <person name="Ng V."/>
            <person name="Clum A."/>
            <person name="Ohm R."/>
            <person name="Martin F."/>
            <person name="Silar P."/>
            <person name="Natvig D."/>
            <person name="Lalanne C."/>
            <person name="Gautier V."/>
            <person name="Ament-Velasquez S.L."/>
            <person name="Kruys A."/>
            <person name="Hutchinson M.I."/>
            <person name="Powell A.J."/>
            <person name="Barry K."/>
            <person name="Miller A.N."/>
            <person name="Grigoriev I.V."/>
            <person name="Debuchy R."/>
            <person name="Gladieux P."/>
            <person name="Thoren M.H."/>
            <person name="Johannesson H."/>
        </authorList>
    </citation>
    <scope>NUCLEOTIDE SEQUENCE</scope>
    <source>
        <strain evidence="5">PSN243</strain>
    </source>
</reference>
<dbReference type="Proteomes" id="UP001321760">
    <property type="component" value="Unassembled WGS sequence"/>
</dbReference>
<evidence type="ECO:0000313" key="6">
    <source>
        <dbReference type="Proteomes" id="UP001321760"/>
    </source>
</evidence>
<feature type="domain" description="Nephrocystin 3-like N-terminal" evidence="3">
    <location>
        <begin position="365"/>
        <end position="530"/>
    </location>
</feature>
<dbReference type="InterPro" id="IPR027417">
    <property type="entry name" value="P-loop_NTPase"/>
</dbReference>
<evidence type="ECO:0000256" key="2">
    <source>
        <dbReference type="SAM" id="SignalP"/>
    </source>
</evidence>
<reference evidence="5" key="1">
    <citation type="journal article" date="2023" name="Mol. Phylogenet. Evol.">
        <title>Genome-scale phylogeny and comparative genomics of the fungal order Sordariales.</title>
        <authorList>
            <person name="Hensen N."/>
            <person name="Bonometti L."/>
            <person name="Westerberg I."/>
            <person name="Brannstrom I.O."/>
            <person name="Guillou S."/>
            <person name="Cros-Aarteil S."/>
            <person name="Calhoun S."/>
            <person name="Haridas S."/>
            <person name="Kuo A."/>
            <person name="Mondo S."/>
            <person name="Pangilinan J."/>
            <person name="Riley R."/>
            <person name="LaButti K."/>
            <person name="Andreopoulos B."/>
            <person name="Lipzen A."/>
            <person name="Chen C."/>
            <person name="Yan M."/>
            <person name="Daum C."/>
            <person name="Ng V."/>
            <person name="Clum A."/>
            <person name="Steindorff A."/>
            <person name="Ohm R.A."/>
            <person name="Martin F."/>
            <person name="Silar P."/>
            <person name="Natvig D.O."/>
            <person name="Lalanne C."/>
            <person name="Gautier V."/>
            <person name="Ament-Velasquez S.L."/>
            <person name="Kruys A."/>
            <person name="Hutchinson M.I."/>
            <person name="Powell A.J."/>
            <person name="Barry K."/>
            <person name="Miller A.N."/>
            <person name="Grigoriev I.V."/>
            <person name="Debuchy R."/>
            <person name="Gladieux P."/>
            <person name="Hiltunen Thoren M."/>
            <person name="Johannesson H."/>
        </authorList>
    </citation>
    <scope>NUCLEOTIDE SEQUENCE</scope>
    <source>
        <strain evidence="5">PSN243</strain>
    </source>
</reference>
<dbReference type="PANTHER" id="PTHR10039:SF5">
    <property type="entry name" value="NACHT DOMAIN-CONTAINING PROTEIN"/>
    <property type="match status" value="1"/>
</dbReference>
<dbReference type="AlphaFoldDB" id="A0AAV9GUN2"/>
<evidence type="ECO:0000259" key="4">
    <source>
        <dbReference type="Pfam" id="PF25053"/>
    </source>
</evidence>
<name>A0AAV9GUN2_9PEZI</name>
<feature type="domain" description="DUF7791" evidence="4">
    <location>
        <begin position="617"/>
        <end position="740"/>
    </location>
</feature>
<dbReference type="Pfam" id="PF24883">
    <property type="entry name" value="NPHP3_N"/>
    <property type="match status" value="1"/>
</dbReference>
<sequence>MKNYIALAILALAGNALGQGTRVDCGPWQSLCTGPLYNCNKCDFLGQVVCDNPSTLFCNNLEICKKVCDRGRRGRHTTPWQRHPAKTMDPLSALAIATAAAQFLEFGNNLITGTFERYQAAAGATENHVNIAAAASRLRELTDNLQLPAQEPPATPDIQVNRQQARQLENIANTCRHAAEQLLVLITELQTTGRHKLLESLVATAKAIRKEKKVQQLHQKLLSAQSELSLCLVSLVYEKQRATAHRDEVRQSNILVALDDLLEQSRDFELRGSETLSSLTRLLKSLVHRLDRQTKDDQENGAIIEDTRRTMMRLPEEAQARQSQLRIVQSLTDPVMKMRENTIPEAYAETYRWMLQPSHSSEYSDVRFYEWLTDGRGVFWIAGKPGCGKSTLMKFLHSDQPTQAALRKWTGRKRLVVGGHFFWIAGYELQRSQEGLLRSLLCTILTECPSLIPTIVQDRWGHSPLKHGHPWTRKELLDSLGRFSRMSISDTKFCFFIDALDEYNGNHDELAGIIAALCKNNNIKICLSSREWPVFDYYFGENRNEESLAVRKIRLQHYTRKDIGRYTESRLEHNPRYQRLRAVEVERSLSRQKDSLERLRRLPTDLEPFFQRMIERVEPVYHGQCAQILQLLLAARRPIPARQFDFIAGDPTFGIQESVTLLPESDETRVVQLKARCADLIEFVSRDETWKFGPDVTFMHRTVRDFLMTHPIQTFLVAKLPAMFNVHSYMLQALVSQTRLAEREMELQLMADEDCLTISREIAHHVRTLEATSATHWCDLIDTLLPRIPFVALAWTKVTVPAFSNWAFSNWPTPGDRVAILLFAISEGLHAFVSRQLDASPRYLKSLPSEFPLVYCALWDVLDRQPDRELEAEHVDAILKTLRVVLAHGASPNQTLTIGGTPWTHLMVTIKRVRESETNLCADIVATLIEAGACEHVYDAETKLPLNEFSPLKQRKLAFIQESAAPPAEVLDRTDKTQLRKEMNI</sequence>
<dbReference type="Pfam" id="PF25053">
    <property type="entry name" value="DUF7791"/>
    <property type="match status" value="1"/>
</dbReference>
<dbReference type="InterPro" id="IPR056884">
    <property type="entry name" value="NPHP3-like_N"/>
</dbReference>
<dbReference type="EMBL" id="MU865933">
    <property type="protein sequence ID" value="KAK4450306.1"/>
    <property type="molecule type" value="Genomic_DNA"/>
</dbReference>